<evidence type="ECO:0000313" key="2">
    <source>
        <dbReference type="Proteomes" id="UP001499852"/>
    </source>
</evidence>
<dbReference type="CDD" id="cd16364">
    <property type="entry name" value="T3SC_I-like"/>
    <property type="match status" value="1"/>
</dbReference>
<sequence>MCNCQIIKADELNDNPLMNLSDALLEAGLLLGLPGLALSEQGTCRLVFDGRLEVDFELLPDGQTLHLSSVVSLLDLEDAASLGALLRANVLGSQTGGGYFSLSPAGEVLFERRLHMETVGLTGFIQEVERFVNYLDGWEDQLVSGDLTFSRNQDILFG</sequence>
<gene>
    <name evidence="1" type="ORF">GCM10023213_47640</name>
</gene>
<evidence type="ECO:0000313" key="1">
    <source>
        <dbReference type="EMBL" id="GAA5149650.1"/>
    </source>
</evidence>
<reference evidence="2" key="1">
    <citation type="journal article" date="2019" name="Int. J. Syst. Evol. Microbiol.">
        <title>The Global Catalogue of Microorganisms (GCM) 10K type strain sequencing project: providing services to taxonomists for standard genome sequencing and annotation.</title>
        <authorList>
            <consortium name="The Broad Institute Genomics Platform"/>
            <consortium name="The Broad Institute Genome Sequencing Center for Infectious Disease"/>
            <person name="Wu L."/>
            <person name="Ma J."/>
        </authorList>
    </citation>
    <scope>NUCLEOTIDE SEQUENCE [LARGE SCALE GENOMIC DNA]</scope>
    <source>
        <strain evidence="2">JCM 18053</strain>
    </source>
</reference>
<dbReference type="Gene3D" id="3.30.1460.10">
    <property type="match status" value="1"/>
</dbReference>
<name>A0ABP9PSS9_9BACT</name>
<keyword evidence="2" id="KW-1185">Reference proteome</keyword>
<dbReference type="SUPFAM" id="SSF69635">
    <property type="entry name" value="Type III secretory system chaperone-like"/>
    <property type="match status" value="1"/>
</dbReference>
<accession>A0ABP9PSS9</accession>
<dbReference type="EMBL" id="BAABIA010000015">
    <property type="protein sequence ID" value="GAA5149650.1"/>
    <property type="molecule type" value="Genomic_DNA"/>
</dbReference>
<dbReference type="Pfam" id="PF05932">
    <property type="entry name" value="CesT"/>
    <property type="match status" value="1"/>
</dbReference>
<organism evidence="1 2">
    <name type="scientific">Prosthecobacter algae</name>
    <dbReference type="NCBI Taxonomy" id="1144682"/>
    <lineage>
        <taxon>Bacteria</taxon>
        <taxon>Pseudomonadati</taxon>
        <taxon>Verrucomicrobiota</taxon>
        <taxon>Verrucomicrobiia</taxon>
        <taxon>Verrucomicrobiales</taxon>
        <taxon>Verrucomicrobiaceae</taxon>
        <taxon>Prosthecobacter</taxon>
    </lineage>
</organism>
<dbReference type="Proteomes" id="UP001499852">
    <property type="component" value="Unassembled WGS sequence"/>
</dbReference>
<proteinExistence type="predicted"/>
<comment type="caution">
    <text evidence="1">The sequence shown here is derived from an EMBL/GenBank/DDBJ whole genome shotgun (WGS) entry which is preliminary data.</text>
</comment>
<dbReference type="InterPro" id="IPR010261">
    <property type="entry name" value="Tir_chaperone"/>
</dbReference>
<evidence type="ECO:0008006" key="3">
    <source>
        <dbReference type="Google" id="ProtNLM"/>
    </source>
</evidence>
<protein>
    <recommendedName>
        <fullName evidence="3">Tir chaperone family protein CesT</fullName>
    </recommendedName>
</protein>